<protein>
    <submittedName>
        <fullName evidence="3">Alpha/beta hydrolase family protein</fullName>
    </submittedName>
</protein>
<dbReference type="Pfam" id="PF00561">
    <property type="entry name" value="Abhydrolase_1"/>
    <property type="match status" value="1"/>
</dbReference>
<proteinExistence type="predicted"/>
<dbReference type="AlphaFoldDB" id="A0A1M7YB97"/>
<dbReference type="RefSeq" id="WP_084554046.1">
    <property type="nucleotide sequence ID" value="NZ_FRFE01000016.1"/>
</dbReference>
<organism evidence="3 4">
    <name type="scientific">Desulfopila aestuarii DSM 18488</name>
    <dbReference type="NCBI Taxonomy" id="1121416"/>
    <lineage>
        <taxon>Bacteria</taxon>
        <taxon>Pseudomonadati</taxon>
        <taxon>Thermodesulfobacteriota</taxon>
        <taxon>Desulfobulbia</taxon>
        <taxon>Desulfobulbales</taxon>
        <taxon>Desulfocapsaceae</taxon>
        <taxon>Desulfopila</taxon>
    </lineage>
</organism>
<accession>A0A1M7YB97</accession>
<dbReference type="Gene3D" id="3.40.50.1820">
    <property type="entry name" value="alpha/beta hydrolase"/>
    <property type="match status" value="1"/>
</dbReference>
<evidence type="ECO:0000313" key="3">
    <source>
        <dbReference type="EMBL" id="SHO49869.1"/>
    </source>
</evidence>
<dbReference type="PANTHER" id="PTHR37946">
    <property type="entry name" value="SLL1969 PROTEIN"/>
    <property type="match status" value="1"/>
</dbReference>
<keyword evidence="3" id="KW-0378">Hydrolase</keyword>
<dbReference type="InterPro" id="IPR000073">
    <property type="entry name" value="AB_hydrolase_1"/>
</dbReference>
<feature type="transmembrane region" description="Helical" evidence="1">
    <location>
        <begin position="12"/>
        <end position="30"/>
    </location>
</feature>
<name>A0A1M7YB97_9BACT</name>
<gene>
    <name evidence="3" type="ORF">SAMN02745220_03122</name>
</gene>
<dbReference type="SUPFAM" id="SSF53474">
    <property type="entry name" value="alpha/beta-Hydrolases"/>
    <property type="match status" value="1"/>
</dbReference>
<reference evidence="3 4" key="1">
    <citation type="submission" date="2016-12" db="EMBL/GenBank/DDBJ databases">
        <authorList>
            <person name="Song W.-J."/>
            <person name="Kurnit D.M."/>
        </authorList>
    </citation>
    <scope>NUCLEOTIDE SEQUENCE [LARGE SCALE GENOMIC DNA]</scope>
    <source>
        <strain evidence="3 4">DSM 18488</strain>
    </source>
</reference>
<dbReference type="InterPro" id="IPR029058">
    <property type="entry name" value="AB_hydrolase_fold"/>
</dbReference>
<evidence type="ECO:0000256" key="1">
    <source>
        <dbReference type="SAM" id="Phobius"/>
    </source>
</evidence>
<dbReference type="Proteomes" id="UP000184603">
    <property type="component" value="Unassembled WGS sequence"/>
</dbReference>
<dbReference type="GO" id="GO:0016787">
    <property type="term" value="F:hydrolase activity"/>
    <property type="evidence" value="ECO:0007669"/>
    <property type="project" value="UniProtKB-KW"/>
</dbReference>
<feature type="domain" description="AB hydrolase-1" evidence="2">
    <location>
        <begin position="46"/>
        <end position="146"/>
    </location>
</feature>
<sequence length="260" mass="28050">MQKQQKCTPRIAILTAIAIMFILLIFGRSIQAVPISQPAPSPKGSVIVLHGLARTSLSMTYIARGLAKHGYVVENLDYPSTRLSIPELSERYLSPAVERAAAHSWPVHIVSHSMGGILVRQYLADHPTHEIGRIVMLAPPNGGSELIDAVAANDLLLRKTLGPAASQLATATTSLANTLPSVPSDLGVIAGARSWNPLFSALLPGEDDGKVTVASTRLPGMQDHLVLPINHTLIMWNNEVLTQIIHFLEQGSFIHQSNIH</sequence>
<dbReference type="PANTHER" id="PTHR37946:SF1">
    <property type="entry name" value="SLL1969 PROTEIN"/>
    <property type="match status" value="1"/>
</dbReference>
<dbReference type="STRING" id="1121416.SAMN02745220_03122"/>
<evidence type="ECO:0000259" key="2">
    <source>
        <dbReference type="Pfam" id="PF00561"/>
    </source>
</evidence>
<keyword evidence="1" id="KW-0472">Membrane</keyword>
<dbReference type="EMBL" id="FRFE01000016">
    <property type="protein sequence ID" value="SHO49869.1"/>
    <property type="molecule type" value="Genomic_DNA"/>
</dbReference>
<keyword evidence="1" id="KW-1133">Transmembrane helix</keyword>
<keyword evidence="4" id="KW-1185">Reference proteome</keyword>
<keyword evidence="1" id="KW-0812">Transmembrane</keyword>
<evidence type="ECO:0000313" key="4">
    <source>
        <dbReference type="Proteomes" id="UP000184603"/>
    </source>
</evidence>